<protein>
    <recommendedName>
        <fullName evidence="10">Palmitoyltransferase</fullName>
        <ecNumber evidence="10">2.3.1.225</ecNumber>
    </recommendedName>
</protein>
<dbReference type="AlphaFoldDB" id="V4CAT6"/>
<comment type="similarity">
    <text evidence="2 10">Belongs to the DHHC palmitoyltransferase family.</text>
</comment>
<name>V4CAT6_LOTGI</name>
<keyword evidence="9 10" id="KW-0012">Acyltransferase</keyword>
<keyword evidence="3 10" id="KW-0808">Transferase</keyword>
<feature type="non-terminal residue" evidence="12">
    <location>
        <position position="259"/>
    </location>
</feature>
<evidence type="ECO:0000256" key="9">
    <source>
        <dbReference type="ARBA" id="ARBA00023315"/>
    </source>
</evidence>
<evidence type="ECO:0000256" key="10">
    <source>
        <dbReference type="RuleBase" id="RU079119"/>
    </source>
</evidence>
<proteinExistence type="inferred from homology"/>
<reference evidence="12 13" key="1">
    <citation type="journal article" date="2013" name="Nature">
        <title>Insights into bilaterian evolution from three spiralian genomes.</title>
        <authorList>
            <person name="Simakov O."/>
            <person name="Marletaz F."/>
            <person name="Cho S.J."/>
            <person name="Edsinger-Gonzales E."/>
            <person name="Havlak P."/>
            <person name="Hellsten U."/>
            <person name="Kuo D.H."/>
            <person name="Larsson T."/>
            <person name="Lv J."/>
            <person name="Arendt D."/>
            <person name="Savage R."/>
            <person name="Osoegawa K."/>
            <person name="de Jong P."/>
            <person name="Grimwood J."/>
            <person name="Chapman J.A."/>
            <person name="Shapiro H."/>
            <person name="Aerts A."/>
            <person name="Otillar R.P."/>
            <person name="Terry A.Y."/>
            <person name="Boore J.L."/>
            <person name="Grigoriev I.V."/>
            <person name="Lindberg D.R."/>
            <person name="Seaver E.C."/>
            <person name="Weisblat D.A."/>
            <person name="Putnam N.H."/>
            <person name="Rokhsar D.S."/>
        </authorList>
    </citation>
    <scope>NUCLEOTIDE SEQUENCE [LARGE SCALE GENOMIC DNA]</scope>
</reference>
<dbReference type="RefSeq" id="XP_009050320.1">
    <property type="nucleotide sequence ID" value="XM_009052072.1"/>
</dbReference>
<accession>V4CAT6</accession>
<gene>
    <name evidence="12" type="ORF">LOTGIDRAFT_66461</name>
</gene>
<keyword evidence="13" id="KW-1185">Reference proteome</keyword>
<dbReference type="GeneID" id="20251777"/>
<comment type="domain">
    <text evidence="10">The DHHC domain is required for palmitoyltransferase activity.</text>
</comment>
<evidence type="ECO:0000313" key="12">
    <source>
        <dbReference type="EMBL" id="ESO98929.1"/>
    </source>
</evidence>
<feature type="non-terminal residue" evidence="12">
    <location>
        <position position="1"/>
    </location>
</feature>
<dbReference type="PANTHER" id="PTHR22883">
    <property type="entry name" value="ZINC FINGER DHHC DOMAIN CONTAINING PROTEIN"/>
    <property type="match status" value="1"/>
</dbReference>
<dbReference type="KEGG" id="lgi:LOTGIDRAFT_66461"/>
<dbReference type="EC" id="2.3.1.225" evidence="10"/>
<feature type="transmembrane region" description="Helical" evidence="10">
    <location>
        <begin position="35"/>
        <end position="58"/>
    </location>
</feature>
<keyword evidence="6 10" id="KW-0472">Membrane</keyword>
<evidence type="ECO:0000256" key="2">
    <source>
        <dbReference type="ARBA" id="ARBA00008574"/>
    </source>
</evidence>
<evidence type="ECO:0000256" key="8">
    <source>
        <dbReference type="ARBA" id="ARBA00023288"/>
    </source>
</evidence>
<feature type="domain" description="Palmitoyltransferase DHHC" evidence="11">
    <location>
        <begin position="88"/>
        <end position="208"/>
    </location>
</feature>
<evidence type="ECO:0000256" key="7">
    <source>
        <dbReference type="ARBA" id="ARBA00023139"/>
    </source>
</evidence>
<comment type="catalytic activity">
    <reaction evidence="10">
        <text>L-cysteinyl-[protein] + hexadecanoyl-CoA = S-hexadecanoyl-L-cysteinyl-[protein] + CoA</text>
        <dbReference type="Rhea" id="RHEA:36683"/>
        <dbReference type="Rhea" id="RHEA-COMP:10131"/>
        <dbReference type="Rhea" id="RHEA-COMP:11032"/>
        <dbReference type="ChEBI" id="CHEBI:29950"/>
        <dbReference type="ChEBI" id="CHEBI:57287"/>
        <dbReference type="ChEBI" id="CHEBI:57379"/>
        <dbReference type="ChEBI" id="CHEBI:74151"/>
        <dbReference type="EC" id="2.3.1.225"/>
    </reaction>
</comment>
<comment type="subcellular location">
    <subcellularLocation>
        <location evidence="1">Endomembrane system</location>
        <topology evidence="1">Multi-pass membrane protein</topology>
    </subcellularLocation>
</comment>
<evidence type="ECO:0000313" key="13">
    <source>
        <dbReference type="Proteomes" id="UP000030746"/>
    </source>
</evidence>
<sequence length="259" mass="30701">ILVRIFHTILCVGVPASLLFKDTILKKAIIDMNNLIYGITYLLLVILSLSMYYTACFIDPGFIPFQNKNCNMIHSEDSKRLRDAKLKYRKCDFCEIQQPMRAKHCEDCQRCVRKYDHHCPWLEACVGERNHKYFLLFLLSTTALIFWTLYITWEGIQNEVHWSDWFHQNFVFMIDIIILIFGGLVVFGLLFFHSYLMCRGMTTWEAASRERITYLKYLDDEYNPFDEGLCKNMYYFLCGCHVRDWETIYTNKANVKDGG</sequence>
<dbReference type="PANTHER" id="PTHR22883:SF301">
    <property type="entry name" value="PALMITOYLTRANSFERASE ZDHHC12"/>
    <property type="match status" value="1"/>
</dbReference>
<evidence type="ECO:0000256" key="4">
    <source>
        <dbReference type="ARBA" id="ARBA00022692"/>
    </source>
</evidence>
<keyword evidence="8" id="KW-0449">Lipoprotein</keyword>
<dbReference type="Proteomes" id="UP000030746">
    <property type="component" value="Unassembled WGS sequence"/>
</dbReference>
<dbReference type="EMBL" id="KB201205">
    <property type="protein sequence ID" value="ESO98929.1"/>
    <property type="molecule type" value="Genomic_DNA"/>
</dbReference>
<evidence type="ECO:0000256" key="3">
    <source>
        <dbReference type="ARBA" id="ARBA00022679"/>
    </source>
</evidence>
<dbReference type="OrthoDB" id="331948at2759"/>
<dbReference type="GO" id="GO:0019706">
    <property type="term" value="F:protein-cysteine S-palmitoyltransferase activity"/>
    <property type="evidence" value="ECO:0007669"/>
    <property type="project" value="UniProtKB-EC"/>
</dbReference>
<evidence type="ECO:0000256" key="6">
    <source>
        <dbReference type="ARBA" id="ARBA00023136"/>
    </source>
</evidence>
<feature type="transmembrane region" description="Helical" evidence="10">
    <location>
        <begin position="170"/>
        <end position="192"/>
    </location>
</feature>
<dbReference type="PROSITE" id="PS50216">
    <property type="entry name" value="DHHC"/>
    <property type="match status" value="1"/>
</dbReference>
<dbReference type="OMA" id="FISPHRI"/>
<dbReference type="InterPro" id="IPR001594">
    <property type="entry name" value="Palmitoyltrfase_DHHC"/>
</dbReference>
<dbReference type="GO" id="GO:0005783">
    <property type="term" value="C:endoplasmic reticulum"/>
    <property type="evidence" value="ECO:0007669"/>
    <property type="project" value="TreeGrafter"/>
</dbReference>
<evidence type="ECO:0000259" key="11">
    <source>
        <dbReference type="Pfam" id="PF01529"/>
    </source>
</evidence>
<feature type="transmembrane region" description="Helical" evidence="10">
    <location>
        <begin position="133"/>
        <end position="150"/>
    </location>
</feature>
<dbReference type="HOGENOM" id="CLU_031257_2_0_1"/>
<dbReference type="GO" id="GO:0005794">
    <property type="term" value="C:Golgi apparatus"/>
    <property type="evidence" value="ECO:0007669"/>
    <property type="project" value="TreeGrafter"/>
</dbReference>
<evidence type="ECO:0000256" key="5">
    <source>
        <dbReference type="ARBA" id="ARBA00022989"/>
    </source>
</evidence>
<dbReference type="GO" id="GO:0006612">
    <property type="term" value="P:protein targeting to membrane"/>
    <property type="evidence" value="ECO:0007669"/>
    <property type="project" value="TreeGrafter"/>
</dbReference>
<dbReference type="CTD" id="20251777"/>
<evidence type="ECO:0000256" key="1">
    <source>
        <dbReference type="ARBA" id="ARBA00004127"/>
    </source>
</evidence>
<organism evidence="12 13">
    <name type="scientific">Lottia gigantea</name>
    <name type="common">Giant owl limpet</name>
    <dbReference type="NCBI Taxonomy" id="225164"/>
    <lineage>
        <taxon>Eukaryota</taxon>
        <taxon>Metazoa</taxon>
        <taxon>Spiralia</taxon>
        <taxon>Lophotrochozoa</taxon>
        <taxon>Mollusca</taxon>
        <taxon>Gastropoda</taxon>
        <taxon>Patellogastropoda</taxon>
        <taxon>Lottioidea</taxon>
        <taxon>Lottiidae</taxon>
        <taxon>Lottia</taxon>
    </lineage>
</organism>
<dbReference type="InterPro" id="IPR039859">
    <property type="entry name" value="PFA4/ZDH16/20/ERF2-like"/>
</dbReference>
<keyword evidence="4 10" id="KW-0812">Transmembrane</keyword>
<keyword evidence="7" id="KW-0564">Palmitate</keyword>
<dbReference type="Pfam" id="PF01529">
    <property type="entry name" value="DHHC"/>
    <property type="match status" value="1"/>
</dbReference>
<keyword evidence="5 10" id="KW-1133">Transmembrane helix</keyword>